<sequence length="149" mass="17317">HNQSTSTVPFLTINNQRYEDLNLERTRNRFPLATFLEVDPQNYQYVRFTSEAEIYRINTQKEWYYQKCTTCGKKVIPESPIPKCKNYGPQTNAAYSYCFKAFVSDETATISITCFSNQANSLIKDAHELLAEISDKNPYHLPKSLKQLE</sequence>
<dbReference type="InterPro" id="IPR013955">
    <property type="entry name" value="Rep_factor-A_C"/>
</dbReference>
<evidence type="ECO:0000259" key="1">
    <source>
        <dbReference type="Pfam" id="PF08646"/>
    </source>
</evidence>
<feature type="domain" description="Replication factor A C-terminal" evidence="1">
    <location>
        <begin position="48"/>
        <end position="146"/>
    </location>
</feature>
<evidence type="ECO:0000313" key="2">
    <source>
        <dbReference type="EMBL" id="GFC97752.1"/>
    </source>
</evidence>
<dbReference type="SUPFAM" id="SSF50249">
    <property type="entry name" value="Nucleic acid-binding proteins"/>
    <property type="match status" value="1"/>
</dbReference>
<accession>A0A699SJK9</accession>
<dbReference type="InterPro" id="IPR012340">
    <property type="entry name" value="NA-bd_OB-fold"/>
</dbReference>
<feature type="non-terminal residue" evidence="2">
    <location>
        <position position="1"/>
    </location>
</feature>
<reference evidence="2" key="1">
    <citation type="journal article" date="2019" name="Sci. Rep.">
        <title>Draft genome of Tanacetum cinerariifolium, the natural source of mosquito coil.</title>
        <authorList>
            <person name="Yamashiro T."/>
            <person name="Shiraishi A."/>
            <person name="Satake H."/>
            <person name="Nakayama K."/>
        </authorList>
    </citation>
    <scope>NUCLEOTIDE SEQUENCE</scope>
</reference>
<gene>
    <name evidence="2" type="ORF">Tci_869722</name>
</gene>
<proteinExistence type="predicted"/>
<dbReference type="PANTHER" id="PTHR47165:SF4">
    <property type="entry name" value="OS03G0429900 PROTEIN"/>
    <property type="match status" value="1"/>
</dbReference>
<dbReference type="EMBL" id="BKCJ011168007">
    <property type="protein sequence ID" value="GFC97752.1"/>
    <property type="molecule type" value="Genomic_DNA"/>
</dbReference>
<name>A0A699SJK9_TANCI</name>
<protein>
    <recommendedName>
        <fullName evidence="1">Replication factor A C-terminal domain-containing protein</fullName>
    </recommendedName>
</protein>
<feature type="non-terminal residue" evidence="2">
    <location>
        <position position="149"/>
    </location>
</feature>
<dbReference type="PANTHER" id="PTHR47165">
    <property type="entry name" value="OS03G0429900 PROTEIN"/>
    <property type="match status" value="1"/>
</dbReference>
<dbReference type="AlphaFoldDB" id="A0A699SJK9"/>
<dbReference type="Pfam" id="PF08646">
    <property type="entry name" value="Rep_fac-A_C"/>
    <property type="match status" value="1"/>
</dbReference>
<comment type="caution">
    <text evidence="2">The sequence shown here is derived from an EMBL/GenBank/DDBJ whole genome shotgun (WGS) entry which is preliminary data.</text>
</comment>
<organism evidence="2">
    <name type="scientific">Tanacetum cinerariifolium</name>
    <name type="common">Dalmatian daisy</name>
    <name type="synonym">Chrysanthemum cinerariifolium</name>
    <dbReference type="NCBI Taxonomy" id="118510"/>
    <lineage>
        <taxon>Eukaryota</taxon>
        <taxon>Viridiplantae</taxon>
        <taxon>Streptophyta</taxon>
        <taxon>Embryophyta</taxon>
        <taxon>Tracheophyta</taxon>
        <taxon>Spermatophyta</taxon>
        <taxon>Magnoliopsida</taxon>
        <taxon>eudicotyledons</taxon>
        <taxon>Gunneridae</taxon>
        <taxon>Pentapetalae</taxon>
        <taxon>asterids</taxon>
        <taxon>campanulids</taxon>
        <taxon>Asterales</taxon>
        <taxon>Asteraceae</taxon>
        <taxon>Asteroideae</taxon>
        <taxon>Anthemideae</taxon>
        <taxon>Anthemidinae</taxon>
        <taxon>Tanacetum</taxon>
    </lineage>
</organism>
<dbReference type="Gene3D" id="2.40.50.140">
    <property type="entry name" value="Nucleic acid-binding proteins"/>
    <property type="match status" value="1"/>
</dbReference>